<dbReference type="Proteomes" id="UP001168972">
    <property type="component" value="Unassembled WGS sequence"/>
</dbReference>
<protein>
    <submittedName>
        <fullName evidence="2">Uncharacterized protein</fullName>
    </submittedName>
</protein>
<comment type="caution">
    <text evidence="2">The sequence shown here is derived from an EMBL/GenBank/DDBJ whole genome shotgun (WGS) entry which is preliminary data.</text>
</comment>
<dbReference type="EMBL" id="JAQQBR010000002">
    <property type="protein sequence ID" value="KAK0181333.1"/>
    <property type="molecule type" value="Genomic_DNA"/>
</dbReference>
<dbReference type="SMART" id="SM00718">
    <property type="entry name" value="DM4_12"/>
    <property type="match status" value="1"/>
</dbReference>
<reference evidence="2" key="1">
    <citation type="journal article" date="2023" name="bioRxiv">
        <title>Scaffold-level genome assemblies of two parasitoid biocontrol wasps reveal the parthenogenesis mechanism and an associated novel virus.</title>
        <authorList>
            <person name="Inwood S."/>
            <person name="Skelly J."/>
            <person name="Guhlin J."/>
            <person name="Harrop T."/>
            <person name="Goldson S."/>
            <person name="Dearden P."/>
        </authorList>
    </citation>
    <scope>NUCLEOTIDE SEQUENCE</scope>
    <source>
        <strain evidence="2">Lincoln</strain>
        <tissue evidence="2">Whole body</tissue>
    </source>
</reference>
<organism evidence="2 3">
    <name type="scientific">Microctonus hyperodae</name>
    <name type="common">Parasitoid wasp</name>
    <dbReference type="NCBI Taxonomy" id="165561"/>
    <lineage>
        <taxon>Eukaryota</taxon>
        <taxon>Metazoa</taxon>
        <taxon>Ecdysozoa</taxon>
        <taxon>Arthropoda</taxon>
        <taxon>Hexapoda</taxon>
        <taxon>Insecta</taxon>
        <taxon>Pterygota</taxon>
        <taxon>Neoptera</taxon>
        <taxon>Endopterygota</taxon>
        <taxon>Hymenoptera</taxon>
        <taxon>Apocrita</taxon>
        <taxon>Ichneumonoidea</taxon>
        <taxon>Braconidae</taxon>
        <taxon>Euphorinae</taxon>
        <taxon>Microctonus</taxon>
    </lineage>
</organism>
<evidence type="ECO:0000256" key="1">
    <source>
        <dbReference type="SAM" id="SignalP"/>
    </source>
</evidence>
<feature type="signal peptide" evidence="1">
    <location>
        <begin position="1"/>
        <end position="21"/>
    </location>
</feature>
<gene>
    <name evidence="2" type="ORF">PV327_003625</name>
</gene>
<dbReference type="InterPro" id="IPR006631">
    <property type="entry name" value="DM4_12"/>
</dbReference>
<evidence type="ECO:0000313" key="3">
    <source>
        <dbReference type="Proteomes" id="UP001168972"/>
    </source>
</evidence>
<keyword evidence="1" id="KW-0732">Signal</keyword>
<keyword evidence="3" id="KW-1185">Reference proteome</keyword>
<dbReference type="Pfam" id="PF07841">
    <property type="entry name" value="DM4_12"/>
    <property type="match status" value="1"/>
</dbReference>
<accession>A0AA39G4P2</accession>
<proteinExistence type="predicted"/>
<dbReference type="PANTHER" id="PTHR21398:SF6">
    <property type="entry name" value="AGAP007094-PA"/>
    <property type="match status" value="1"/>
</dbReference>
<dbReference type="PANTHER" id="PTHR21398">
    <property type="entry name" value="AGAP007094-PA"/>
    <property type="match status" value="1"/>
</dbReference>
<evidence type="ECO:0000313" key="2">
    <source>
        <dbReference type="EMBL" id="KAK0181333.1"/>
    </source>
</evidence>
<sequence length="293" mass="33210">MMLLKILVMIVGLFIVDICHAKITDNIDNLEHSDNSNHHRQKRLFWITHDGRIALPPGTILVITPTLELPFVRYPLEGFFSNLTMSLPFTIKFDTLGLTDNSNPFGTFPFSSLGGRKYKRDTDDATDQITSFVKRRLLKRNTRESPPPNAFHGGERALLYSTAEDMLSTLGLDGKACLLRAICEVQSHPLINFGLVGEVLKLFFAASKSPFAGLLDEYVEAENRGKIHGECWPYFKNCPKSLFLPSTNRYSKDSNMNDEDGDVDEELNVISDDDDVHDRDIHHTREHMLNPIM</sequence>
<dbReference type="AlphaFoldDB" id="A0AA39G4P2"/>
<reference evidence="2" key="2">
    <citation type="submission" date="2023-03" db="EMBL/GenBank/DDBJ databases">
        <authorList>
            <person name="Inwood S.N."/>
            <person name="Skelly J.G."/>
            <person name="Guhlin J."/>
            <person name="Harrop T.W.R."/>
            <person name="Goldson S.G."/>
            <person name="Dearden P.K."/>
        </authorList>
    </citation>
    <scope>NUCLEOTIDE SEQUENCE</scope>
    <source>
        <strain evidence="2">Lincoln</strain>
        <tissue evidence="2">Whole body</tissue>
    </source>
</reference>
<feature type="chain" id="PRO_5041232700" evidence="1">
    <location>
        <begin position="22"/>
        <end position="293"/>
    </location>
</feature>
<name>A0AA39G4P2_MICHY</name>